<reference evidence="2" key="1">
    <citation type="journal article" date="2020" name="Stud. Mycol.">
        <title>101 Dothideomycetes genomes: a test case for predicting lifestyles and emergence of pathogens.</title>
        <authorList>
            <person name="Haridas S."/>
            <person name="Albert R."/>
            <person name="Binder M."/>
            <person name="Bloem J."/>
            <person name="Labutti K."/>
            <person name="Salamov A."/>
            <person name="Andreopoulos B."/>
            <person name="Baker S."/>
            <person name="Barry K."/>
            <person name="Bills G."/>
            <person name="Bluhm B."/>
            <person name="Cannon C."/>
            <person name="Castanera R."/>
            <person name="Culley D."/>
            <person name="Daum C."/>
            <person name="Ezra D."/>
            <person name="Gonzalez J."/>
            <person name="Henrissat B."/>
            <person name="Kuo A."/>
            <person name="Liang C."/>
            <person name="Lipzen A."/>
            <person name="Lutzoni F."/>
            <person name="Magnuson J."/>
            <person name="Mondo S."/>
            <person name="Nolan M."/>
            <person name="Ohm R."/>
            <person name="Pangilinan J."/>
            <person name="Park H.-J."/>
            <person name="Ramirez L."/>
            <person name="Alfaro M."/>
            <person name="Sun H."/>
            <person name="Tritt A."/>
            <person name="Yoshinaga Y."/>
            <person name="Zwiers L.-H."/>
            <person name="Turgeon B."/>
            <person name="Goodwin S."/>
            <person name="Spatafora J."/>
            <person name="Crous P."/>
            <person name="Grigoriev I."/>
        </authorList>
    </citation>
    <scope>NUCLEOTIDE SEQUENCE</scope>
    <source>
        <strain evidence="2">CBS 113818</strain>
    </source>
</reference>
<dbReference type="Proteomes" id="UP000799424">
    <property type="component" value="Unassembled WGS sequence"/>
</dbReference>
<dbReference type="OrthoDB" id="5043970at2759"/>
<dbReference type="AlphaFoldDB" id="A0A6A6ZWA1"/>
<feature type="signal peptide" evidence="1">
    <location>
        <begin position="1"/>
        <end position="21"/>
    </location>
</feature>
<accession>A0A6A6ZWA1</accession>
<evidence type="ECO:0000313" key="3">
    <source>
        <dbReference type="Proteomes" id="UP000799424"/>
    </source>
</evidence>
<dbReference type="EMBL" id="MU006229">
    <property type="protein sequence ID" value="KAF2824839.1"/>
    <property type="molecule type" value="Genomic_DNA"/>
</dbReference>
<protein>
    <submittedName>
        <fullName evidence="2">Uncharacterized protein</fullName>
    </submittedName>
</protein>
<feature type="chain" id="PRO_5025366178" evidence="1">
    <location>
        <begin position="22"/>
        <end position="189"/>
    </location>
</feature>
<keyword evidence="3" id="KW-1185">Reference proteome</keyword>
<sequence>MYFNAHLTYTLALLTLPLAFAAPTSPHSTLEPIFEGPFPIDYNITTSQHPVDPNGSDEIMRSMATCSNSANINTPDIERLADYLQSLAGKRYCPALGWFSTSMGSAKVCVYNNYLYHNTHVSNWEAGWGARSVKDQCCYTPYCGGGMCSLRCFRKIAVCVLTDEVGVQQGHGDTGLAVNIVTMGVGEKC</sequence>
<name>A0A6A6ZWA1_9PLEO</name>
<evidence type="ECO:0000256" key="1">
    <source>
        <dbReference type="SAM" id="SignalP"/>
    </source>
</evidence>
<keyword evidence="1" id="KW-0732">Signal</keyword>
<evidence type="ECO:0000313" key="2">
    <source>
        <dbReference type="EMBL" id="KAF2824839.1"/>
    </source>
</evidence>
<organism evidence="2 3">
    <name type="scientific">Ophiobolus disseminans</name>
    <dbReference type="NCBI Taxonomy" id="1469910"/>
    <lineage>
        <taxon>Eukaryota</taxon>
        <taxon>Fungi</taxon>
        <taxon>Dikarya</taxon>
        <taxon>Ascomycota</taxon>
        <taxon>Pezizomycotina</taxon>
        <taxon>Dothideomycetes</taxon>
        <taxon>Pleosporomycetidae</taxon>
        <taxon>Pleosporales</taxon>
        <taxon>Pleosporineae</taxon>
        <taxon>Phaeosphaeriaceae</taxon>
        <taxon>Ophiobolus</taxon>
    </lineage>
</organism>
<proteinExistence type="predicted"/>
<gene>
    <name evidence="2" type="ORF">CC86DRAFT_47705</name>
</gene>